<sequence length="133" mass="15682">MKDGNRWSSRHLLRTMQHPNIVAYRDSFIDRSGHLCILMEYCEHGDIFTYLQDLRRTQMPHEGQLLEWFTQIVWALQSLHQQKILHRDLKTQNIFLAGHRQQNTLAAKLGDFGIAKARSSERIWPAMCADLYC</sequence>
<evidence type="ECO:0000256" key="8">
    <source>
        <dbReference type="ARBA" id="ARBA00048679"/>
    </source>
</evidence>
<evidence type="ECO:0000256" key="7">
    <source>
        <dbReference type="ARBA" id="ARBA00047899"/>
    </source>
</evidence>
<keyword evidence="4" id="KW-0547">Nucleotide-binding</keyword>
<evidence type="ECO:0000256" key="6">
    <source>
        <dbReference type="ARBA" id="ARBA00022840"/>
    </source>
</evidence>
<dbReference type="InterPro" id="IPR008271">
    <property type="entry name" value="Ser/Thr_kinase_AS"/>
</dbReference>
<keyword evidence="2" id="KW-0723">Serine/threonine-protein kinase</keyword>
<feature type="domain" description="Protein kinase" evidence="9">
    <location>
        <begin position="1"/>
        <end position="133"/>
    </location>
</feature>
<dbReference type="EMBL" id="CAUJNA010000176">
    <property type="protein sequence ID" value="CAJ1373124.1"/>
    <property type="molecule type" value="Genomic_DNA"/>
</dbReference>
<dbReference type="SMART" id="SM00220">
    <property type="entry name" value="S_TKc"/>
    <property type="match status" value="1"/>
</dbReference>
<dbReference type="PANTHER" id="PTHR44899">
    <property type="entry name" value="CAMK FAMILY PROTEIN KINASE"/>
    <property type="match status" value="1"/>
</dbReference>
<keyword evidence="5" id="KW-0418">Kinase</keyword>
<evidence type="ECO:0000259" key="9">
    <source>
        <dbReference type="PROSITE" id="PS50011"/>
    </source>
</evidence>
<evidence type="ECO:0000313" key="10">
    <source>
        <dbReference type="EMBL" id="CAJ1373124.1"/>
    </source>
</evidence>
<gene>
    <name evidence="10" type="ORF">EVOR1521_LOCUS3036</name>
</gene>
<evidence type="ECO:0000256" key="2">
    <source>
        <dbReference type="ARBA" id="ARBA00022527"/>
    </source>
</evidence>
<dbReference type="GO" id="GO:0005524">
    <property type="term" value="F:ATP binding"/>
    <property type="evidence" value="ECO:0007669"/>
    <property type="project" value="UniProtKB-KW"/>
</dbReference>
<dbReference type="PROSITE" id="PS00108">
    <property type="entry name" value="PROTEIN_KINASE_ST"/>
    <property type="match status" value="1"/>
</dbReference>
<organism evidence="10 11">
    <name type="scientific">Effrenium voratum</name>
    <dbReference type="NCBI Taxonomy" id="2562239"/>
    <lineage>
        <taxon>Eukaryota</taxon>
        <taxon>Sar</taxon>
        <taxon>Alveolata</taxon>
        <taxon>Dinophyceae</taxon>
        <taxon>Suessiales</taxon>
        <taxon>Symbiodiniaceae</taxon>
        <taxon>Effrenium</taxon>
    </lineage>
</organism>
<evidence type="ECO:0000256" key="3">
    <source>
        <dbReference type="ARBA" id="ARBA00022679"/>
    </source>
</evidence>
<dbReference type="PROSITE" id="PS50011">
    <property type="entry name" value="PROTEIN_KINASE_DOM"/>
    <property type="match status" value="1"/>
</dbReference>
<dbReference type="Gene3D" id="1.10.510.10">
    <property type="entry name" value="Transferase(Phosphotransferase) domain 1"/>
    <property type="match status" value="1"/>
</dbReference>
<comment type="caution">
    <text evidence="10">The sequence shown here is derived from an EMBL/GenBank/DDBJ whole genome shotgun (WGS) entry which is preliminary data.</text>
</comment>
<proteinExistence type="predicted"/>
<dbReference type="EC" id="2.7.11.1" evidence="1"/>
<reference evidence="10" key="1">
    <citation type="submission" date="2023-08" db="EMBL/GenBank/DDBJ databases">
        <authorList>
            <person name="Chen Y."/>
            <person name="Shah S."/>
            <person name="Dougan E. K."/>
            <person name="Thang M."/>
            <person name="Chan C."/>
        </authorList>
    </citation>
    <scope>NUCLEOTIDE SEQUENCE</scope>
</reference>
<dbReference type="InterPro" id="IPR011009">
    <property type="entry name" value="Kinase-like_dom_sf"/>
</dbReference>
<dbReference type="GO" id="GO:0004674">
    <property type="term" value="F:protein serine/threonine kinase activity"/>
    <property type="evidence" value="ECO:0007669"/>
    <property type="project" value="UniProtKB-KW"/>
</dbReference>
<accession>A0AA36MI76</accession>
<evidence type="ECO:0000256" key="5">
    <source>
        <dbReference type="ARBA" id="ARBA00022777"/>
    </source>
</evidence>
<name>A0AA36MI76_9DINO</name>
<evidence type="ECO:0000313" key="11">
    <source>
        <dbReference type="Proteomes" id="UP001178507"/>
    </source>
</evidence>
<dbReference type="Pfam" id="PF00069">
    <property type="entry name" value="Pkinase"/>
    <property type="match status" value="1"/>
</dbReference>
<dbReference type="Proteomes" id="UP001178507">
    <property type="component" value="Unassembled WGS sequence"/>
</dbReference>
<dbReference type="InterPro" id="IPR051131">
    <property type="entry name" value="NEK_Ser/Thr_kinase_NIMA"/>
</dbReference>
<evidence type="ECO:0000256" key="4">
    <source>
        <dbReference type="ARBA" id="ARBA00022741"/>
    </source>
</evidence>
<dbReference type="InterPro" id="IPR000719">
    <property type="entry name" value="Prot_kinase_dom"/>
</dbReference>
<evidence type="ECO:0000256" key="1">
    <source>
        <dbReference type="ARBA" id="ARBA00012513"/>
    </source>
</evidence>
<keyword evidence="11" id="KW-1185">Reference proteome</keyword>
<comment type="catalytic activity">
    <reaction evidence="7">
        <text>L-threonyl-[protein] + ATP = O-phospho-L-threonyl-[protein] + ADP + H(+)</text>
        <dbReference type="Rhea" id="RHEA:46608"/>
        <dbReference type="Rhea" id="RHEA-COMP:11060"/>
        <dbReference type="Rhea" id="RHEA-COMP:11605"/>
        <dbReference type="ChEBI" id="CHEBI:15378"/>
        <dbReference type="ChEBI" id="CHEBI:30013"/>
        <dbReference type="ChEBI" id="CHEBI:30616"/>
        <dbReference type="ChEBI" id="CHEBI:61977"/>
        <dbReference type="ChEBI" id="CHEBI:456216"/>
        <dbReference type="EC" id="2.7.11.1"/>
    </reaction>
</comment>
<keyword evidence="6" id="KW-0067">ATP-binding</keyword>
<comment type="catalytic activity">
    <reaction evidence="8">
        <text>L-seryl-[protein] + ATP = O-phospho-L-seryl-[protein] + ADP + H(+)</text>
        <dbReference type="Rhea" id="RHEA:17989"/>
        <dbReference type="Rhea" id="RHEA-COMP:9863"/>
        <dbReference type="Rhea" id="RHEA-COMP:11604"/>
        <dbReference type="ChEBI" id="CHEBI:15378"/>
        <dbReference type="ChEBI" id="CHEBI:29999"/>
        <dbReference type="ChEBI" id="CHEBI:30616"/>
        <dbReference type="ChEBI" id="CHEBI:83421"/>
        <dbReference type="ChEBI" id="CHEBI:456216"/>
        <dbReference type="EC" id="2.7.11.1"/>
    </reaction>
</comment>
<keyword evidence="3" id="KW-0808">Transferase</keyword>
<dbReference type="PANTHER" id="PTHR44899:SF3">
    <property type="entry name" value="SERINE_THREONINE-PROTEIN KINASE NEK1"/>
    <property type="match status" value="1"/>
</dbReference>
<protein>
    <recommendedName>
        <fullName evidence="1">non-specific serine/threonine protein kinase</fullName>
        <ecNumber evidence="1">2.7.11.1</ecNumber>
    </recommendedName>
</protein>
<dbReference type="SUPFAM" id="SSF56112">
    <property type="entry name" value="Protein kinase-like (PK-like)"/>
    <property type="match status" value="1"/>
</dbReference>
<dbReference type="AlphaFoldDB" id="A0AA36MI76"/>